<comment type="caution">
    <text evidence="1">The sequence shown here is derived from an EMBL/GenBank/DDBJ whole genome shotgun (WGS) entry which is preliminary data.</text>
</comment>
<dbReference type="AlphaFoldDB" id="A0AA88MM35"/>
<proteinExistence type="predicted"/>
<accession>A0AA88MM35</accession>
<dbReference type="EMBL" id="JAVHJS010000012">
    <property type="protein sequence ID" value="KAK2840673.1"/>
    <property type="molecule type" value="Genomic_DNA"/>
</dbReference>
<gene>
    <name evidence="1" type="ORF">Q7C36_012252</name>
</gene>
<evidence type="ECO:0000313" key="2">
    <source>
        <dbReference type="Proteomes" id="UP001187315"/>
    </source>
</evidence>
<keyword evidence="2" id="KW-1185">Reference proteome</keyword>
<organism evidence="1 2">
    <name type="scientific">Tachysurus vachellii</name>
    <name type="common">Darkbarbel catfish</name>
    <name type="synonym">Pelteobagrus vachellii</name>
    <dbReference type="NCBI Taxonomy" id="175792"/>
    <lineage>
        <taxon>Eukaryota</taxon>
        <taxon>Metazoa</taxon>
        <taxon>Chordata</taxon>
        <taxon>Craniata</taxon>
        <taxon>Vertebrata</taxon>
        <taxon>Euteleostomi</taxon>
        <taxon>Actinopterygii</taxon>
        <taxon>Neopterygii</taxon>
        <taxon>Teleostei</taxon>
        <taxon>Ostariophysi</taxon>
        <taxon>Siluriformes</taxon>
        <taxon>Bagridae</taxon>
        <taxon>Tachysurus</taxon>
    </lineage>
</organism>
<evidence type="ECO:0000313" key="1">
    <source>
        <dbReference type="EMBL" id="KAK2840673.1"/>
    </source>
</evidence>
<name>A0AA88MM35_TACVA</name>
<sequence>MVTDQSSQDENTEAFTIETKDLEERRFKLLHRYVGFRLSLACLFGTQSTTRLVRNPGSIFIPSIRTSAASGNSGVRCSGSKWKNSSRARRILCHSLMSIHRQQWNPAATRVTR</sequence>
<reference evidence="1" key="1">
    <citation type="submission" date="2023-08" db="EMBL/GenBank/DDBJ databases">
        <title>Pelteobagrus vachellii genome.</title>
        <authorList>
            <person name="Liu H."/>
        </authorList>
    </citation>
    <scope>NUCLEOTIDE SEQUENCE</scope>
    <source>
        <strain evidence="1">PRFRI_2022a</strain>
        <tissue evidence="1">Muscle</tissue>
    </source>
</reference>
<dbReference type="Proteomes" id="UP001187315">
    <property type="component" value="Unassembled WGS sequence"/>
</dbReference>
<protein>
    <submittedName>
        <fullName evidence="1">Uncharacterized protein</fullName>
    </submittedName>
</protein>